<dbReference type="GO" id="GO:0003676">
    <property type="term" value="F:nucleic acid binding"/>
    <property type="evidence" value="ECO:0007669"/>
    <property type="project" value="InterPro"/>
</dbReference>
<dbReference type="PROSITE" id="PS51192">
    <property type="entry name" value="HELICASE_ATP_BIND_1"/>
    <property type="match status" value="1"/>
</dbReference>
<feature type="domain" description="Helicase C-terminal" evidence="7">
    <location>
        <begin position="287"/>
        <end position="476"/>
    </location>
</feature>
<dbReference type="Pfam" id="PF08148">
    <property type="entry name" value="DSHCT"/>
    <property type="match status" value="1"/>
</dbReference>
<dbReference type="InterPro" id="IPR012961">
    <property type="entry name" value="Ski2/MTR4_C"/>
</dbReference>
<keyword evidence="4" id="KW-0067">ATP-binding</keyword>
<reference evidence="8 9" key="1">
    <citation type="submission" date="2016-10" db="EMBL/GenBank/DDBJ databases">
        <title>Draft genome sequence of strain LCT isolated from the Shenzhou X spacecraft of China.</title>
        <authorList>
            <person name="Huang B."/>
        </authorList>
    </citation>
    <scope>NUCLEOTIDE SEQUENCE [LARGE SCALE GENOMIC DNA]</scope>
    <source>
        <strain evidence="8 9">LCT-H5</strain>
    </source>
</reference>
<dbReference type="CDD" id="cd18795">
    <property type="entry name" value="SF2_C_Ski2"/>
    <property type="match status" value="1"/>
</dbReference>
<dbReference type="SMART" id="SM01142">
    <property type="entry name" value="DSHCT"/>
    <property type="match status" value="1"/>
</dbReference>
<dbReference type="PANTHER" id="PTHR12131">
    <property type="entry name" value="ATP-DEPENDENT RNA AND DNA HELICASE"/>
    <property type="match status" value="1"/>
</dbReference>
<dbReference type="FunFam" id="3.40.50.300:FF:000190">
    <property type="entry name" value="ATP-dependent RNA helicase"/>
    <property type="match status" value="1"/>
</dbReference>
<feature type="domain" description="Helicase ATP-binding" evidence="6">
    <location>
        <begin position="41"/>
        <end position="199"/>
    </location>
</feature>
<dbReference type="GO" id="GO:0070478">
    <property type="term" value="P:nuclear-transcribed mRNA catabolic process, 3'-5' exonucleolytic nonsense-mediated decay"/>
    <property type="evidence" value="ECO:0007669"/>
    <property type="project" value="TreeGrafter"/>
</dbReference>
<proteinExistence type="predicted"/>
<dbReference type="Pfam" id="PF00270">
    <property type="entry name" value="DEAD"/>
    <property type="match status" value="1"/>
</dbReference>
<evidence type="ECO:0000256" key="1">
    <source>
        <dbReference type="ARBA" id="ARBA00022741"/>
    </source>
</evidence>
<evidence type="ECO:0000259" key="6">
    <source>
        <dbReference type="PROSITE" id="PS51192"/>
    </source>
</evidence>
<keyword evidence="1" id="KW-0547">Nucleotide-binding</keyword>
<keyword evidence="3 8" id="KW-0347">Helicase</keyword>
<dbReference type="OrthoDB" id="3229913at2"/>
<evidence type="ECO:0000259" key="7">
    <source>
        <dbReference type="PROSITE" id="PS51194"/>
    </source>
</evidence>
<dbReference type="SMART" id="SM00490">
    <property type="entry name" value="HELICc"/>
    <property type="match status" value="1"/>
</dbReference>
<dbReference type="Proteomes" id="UP000179540">
    <property type="component" value="Unassembled WGS sequence"/>
</dbReference>
<protein>
    <submittedName>
        <fullName evidence="8">RNA helicase</fullName>
    </submittedName>
</protein>
<dbReference type="RefSeq" id="WP_075515480.1">
    <property type="nucleotide sequence ID" value="NZ_MODZ01000015.1"/>
</dbReference>
<sequence length="976" mass="108759">MPSYADQYLAARARSSFAKTPLGRFAAGLDFDLDDFQLEACRAVEDGEGVLVAAPTGAGKTVVGEFAVHLARAEGAKAFYTTPIKALSNQKYQDLVRVHSADSVGLLTGDVSVNTEAPILVMTTEVLRNMLYAGSPTLRGLRYVVMDEVHYLADRFRGAVWEEVIIHLPASVSVISLSATISNAEEFGQWLDAVRGSTRVVVSEHRPVPLWQHVMVGSRMFDLFSGDTTIAQAADIVRDRGADQVRVNPDLLQATSHRTGPRRGRRGGQSPRTPRTRRAPRPVVLQEMDREGLLPSIVFIFSRAACDDAVRQCIDADLRLTDDRQAQLIRAYLAEATAGVPLKDLRVLGFDTWREGLTRGIAAHHAGMLPLFKEIVEQLFSQGLVKAVFATETLALGINMPARSVVLEKLTKFNGERHVDISPGEYTQLTGRAGRRGIDVEGHAVVLWNDGMDVKSIAGLASRRTYPLYSSFKPTYNMSVNLLDRFGVERTMTILESSFAQFQADRSVVSQAAKVRRQEQALAGYEESMTCHLGDYAEYADLKYRLNQLEKKSSRDRRFARRAVAADDLRLLQPGDILEVPHGKHAGHAVVIARPQEARDVQVGVVTEAAQLRQLRPEDFAGAVRPVSRAKVPKGFAPRSAQERRDMASRMFAALREHKPPRAISGAREADFDPARDTCREEIDRLRAAVETHPCHGCSHREEHARWFNRWVRLRRETDALRREIDSRTSTIAHRFQRITDLLTDYGFVERGGEHEELRLTPLAAPLRRIYGERDLLTSLALSAGVFDDLDPAALAAAVTAVVHEGKREATEFLGRYPAGLGERMAELRRIWQRLTEAERHHRLPETPAPDVGLMWSMHRWAQGDSLAQSLENSGLAAGDFVRAAKQVIDALDQLGHARPEDADWRTLCEAAAARVRRGVVLHELDPHAQGPADAPSREDLPAEDWTEEDWTEEDWMPGGPVEASTREERIEEERR</sequence>
<dbReference type="InterPro" id="IPR014001">
    <property type="entry name" value="Helicase_ATP-bd"/>
</dbReference>
<gene>
    <name evidence="8" type="ORF">BK826_09885</name>
</gene>
<dbReference type="InterPro" id="IPR027417">
    <property type="entry name" value="P-loop_NTPase"/>
</dbReference>
<evidence type="ECO:0000256" key="2">
    <source>
        <dbReference type="ARBA" id="ARBA00022801"/>
    </source>
</evidence>
<dbReference type="InterPro" id="IPR050699">
    <property type="entry name" value="RNA-DNA_Helicase"/>
</dbReference>
<comment type="caution">
    <text evidence="8">The sequence shown here is derived from an EMBL/GenBank/DDBJ whole genome shotgun (WGS) entry which is preliminary data.</text>
</comment>
<dbReference type="EMBL" id="MODZ01000015">
    <property type="protein sequence ID" value="OIJ34904.1"/>
    <property type="molecule type" value="Genomic_DNA"/>
</dbReference>
<dbReference type="PROSITE" id="PS51194">
    <property type="entry name" value="HELICASE_CTER"/>
    <property type="match status" value="1"/>
</dbReference>
<feature type="region of interest" description="Disordered" evidence="5">
    <location>
        <begin position="925"/>
        <end position="976"/>
    </location>
</feature>
<accession>A0A1S2MXM2</accession>
<dbReference type="Pfam" id="PF00271">
    <property type="entry name" value="Helicase_C"/>
    <property type="match status" value="1"/>
</dbReference>
<keyword evidence="2" id="KW-0378">Hydrolase</keyword>
<name>A0A1S2MXM2_9MICC</name>
<dbReference type="GO" id="GO:0016787">
    <property type="term" value="F:hydrolase activity"/>
    <property type="evidence" value="ECO:0007669"/>
    <property type="project" value="UniProtKB-KW"/>
</dbReference>
<feature type="compositionally biased region" description="Basic and acidic residues" evidence="5">
    <location>
        <begin position="965"/>
        <end position="976"/>
    </location>
</feature>
<dbReference type="InterPro" id="IPR058621">
    <property type="entry name" value="SH3_HelY"/>
</dbReference>
<dbReference type="Gene3D" id="1.10.3380.30">
    <property type="match status" value="1"/>
</dbReference>
<dbReference type="Pfam" id="PF26090">
    <property type="entry name" value="SH3_HelY"/>
    <property type="match status" value="1"/>
</dbReference>
<dbReference type="SUPFAM" id="SSF52540">
    <property type="entry name" value="P-loop containing nucleoside triphosphate hydrolases"/>
    <property type="match status" value="1"/>
</dbReference>
<evidence type="ECO:0000313" key="8">
    <source>
        <dbReference type="EMBL" id="OIJ34904.1"/>
    </source>
</evidence>
<evidence type="ECO:0000256" key="3">
    <source>
        <dbReference type="ARBA" id="ARBA00022806"/>
    </source>
</evidence>
<dbReference type="InterPro" id="IPR011545">
    <property type="entry name" value="DEAD/DEAH_box_helicase_dom"/>
</dbReference>
<dbReference type="PANTHER" id="PTHR12131:SF1">
    <property type="entry name" value="ATP-DEPENDENT RNA HELICASE SUPV3L1, MITOCHONDRIAL-RELATED"/>
    <property type="match status" value="1"/>
</dbReference>
<evidence type="ECO:0000256" key="5">
    <source>
        <dbReference type="SAM" id="MobiDB-lite"/>
    </source>
</evidence>
<dbReference type="InterPro" id="IPR001650">
    <property type="entry name" value="Helicase_C-like"/>
</dbReference>
<dbReference type="SMART" id="SM00487">
    <property type="entry name" value="DEXDc"/>
    <property type="match status" value="1"/>
</dbReference>
<dbReference type="Gene3D" id="3.40.50.300">
    <property type="entry name" value="P-loop containing nucleotide triphosphate hydrolases"/>
    <property type="match status" value="2"/>
</dbReference>
<organism evidence="8 9">
    <name type="scientific">Rothia kristinae</name>
    <dbReference type="NCBI Taxonomy" id="37923"/>
    <lineage>
        <taxon>Bacteria</taxon>
        <taxon>Bacillati</taxon>
        <taxon>Actinomycetota</taxon>
        <taxon>Actinomycetes</taxon>
        <taxon>Micrococcales</taxon>
        <taxon>Micrococcaceae</taxon>
        <taxon>Rothia</taxon>
    </lineage>
</organism>
<evidence type="ECO:0000313" key="9">
    <source>
        <dbReference type="Proteomes" id="UP000179540"/>
    </source>
</evidence>
<dbReference type="GO" id="GO:0055087">
    <property type="term" value="C:Ski complex"/>
    <property type="evidence" value="ECO:0007669"/>
    <property type="project" value="TreeGrafter"/>
</dbReference>
<evidence type="ECO:0000256" key="4">
    <source>
        <dbReference type="ARBA" id="ARBA00022840"/>
    </source>
</evidence>
<feature type="compositionally biased region" description="Acidic residues" evidence="5">
    <location>
        <begin position="942"/>
        <end position="956"/>
    </location>
</feature>
<dbReference type="GO" id="GO:0005524">
    <property type="term" value="F:ATP binding"/>
    <property type="evidence" value="ECO:0007669"/>
    <property type="project" value="UniProtKB-KW"/>
</dbReference>
<dbReference type="GO" id="GO:0004386">
    <property type="term" value="F:helicase activity"/>
    <property type="evidence" value="ECO:0007669"/>
    <property type="project" value="UniProtKB-KW"/>
</dbReference>
<feature type="region of interest" description="Disordered" evidence="5">
    <location>
        <begin position="248"/>
        <end position="280"/>
    </location>
</feature>
<dbReference type="AlphaFoldDB" id="A0A1S2MXM2"/>